<evidence type="ECO:0000256" key="12">
    <source>
        <dbReference type="ARBA" id="ARBA00042762"/>
    </source>
</evidence>
<evidence type="ECO:0000256" key="14">
    <source>
        <dbReference type="SAM" id="SignalP"/>
    </source>
</evidence>
<comment type="function">
    <text evidence="8">Beta-glucosidases are one of a number of cellulolytic enzymes involved in the degradation of cellulosic biomass. Catalyzes the last step releasing glucose from the inhibitory cellobiose.</text>
</comment>
<reference evidence="15 16" key="1">
    <citation type="submission" date="2017-06" db="EMBL/GenBank/DDBJ databases">
        <title>Ant-infecting Ophiocordyceps genomes reveal a high diversity of potential behavioral manipulation genes and a possible major role for enterotoxins.</title>
        <authorList>
            <person name="De Bekker C."/>
            <person name="Evans H.C."/>
            <person name="Brachmann A."/>
            <person name="Hughes D.P."/>
        </authorList>
    </citation>
    <scope>NUCLEOTIDE SEQUENCE [LARGE SCALE GENOMIC DNA]</scope>
    <source>
        <strain evidence="15 16">1348a</strain>
    </source>
</reference>
<evidence type="ECO:0000256" key="3">
    <source>
        <dbReference type="ARBA" id="ARBA00022512"/>
    </source>
</evidence>
<accession>A0A2C5Y4F7</accession>
<evidence type="ECO:0000256" key="8">
    <source>
        <dbReference type="ARBA" id="ARBA00024983"/>
    </source>
</evidence>
<sequence length="571" mass="59605">MKSLASAMALAMLAASTQAHHGHGHGNVFALRANATASVCVPTCTTIWTTITGAPTLLAMTTTTSTKVNTKTVTVIKSAAPVLPTPVTSVLPTPGTYSMPATTVTVERETTVCGVASTRLTPGIHTLGGLTTVVEASQVVTCPVATLVTSGSITTSTIVQTQYVCPSAGTYTIGPVTTSLGQETDVLYPTPLSYQPGTYTAPATVVVATVNSYVYYCPLTSSRLLPSTSASVPAPVPLSSSVAVVSNPPLPPVPSSPAPPVSNPPPAPVSMSSVVVLPPSASSSQPSTSRPSPNPSGKIGSSNDHFGITYTPYEPSNGQCKPADQVARDIAQLKNAGFTTVRVYSTDCQTLDHVGSACREHGLDMIVGVFVKDSCDAESPDIKEQIKQLAAWDSWHLVKLLVVGNEAIMNGRCSPQQLFSLINAVKSQCSKYTGPYTIAETLNIWQRPDVSSVLCGAVDVTGANIHPFFNGKVTPETAGDFVAQQLDLLAGICRGNDVINLECGWPTRGNCNGSACPGQEQQAQAISSIRQKTGSKTVFFSYEDDLWKPQSDCACERSWGAAAAFSYAVAQ</sequence>
<name>A0A2C5Y4F7_9HYPO</name>
<dbReference type="EMBL" id="NJEU01001707">
    <property type="protein sequence ID" value="PHH61761.1"/>
    <property type="molecule type" value="Genomic_DNA"/>
</dbReference>
<keyword evidence="3" id="KW-0134">Cell wall</keyword>
<keyword evidence="16" id="KW-1185">Reference proteome</keyword>
<dbReference type="InterPro" id="IPR017853">
    <property type="entry name" value="GH"/>
</dbReference>
<organism evidence="15 16">
    <name type="scientific">Ophiocordyceps australis</name>
    <dbReference type="NCBI Taxonomy" id="1399860"/>
    <lineage>
        <taxon>Eukaryota</taxon>
        <taxon>Fungi</taxon>
        <taxon>Dikarya</taxon>
        <taxon>Ascomycota</taxon>
        <taxon>Pezizomycotina</taxon>
        <taxon>Sordariomycetes</taxon>
        <taxon>Hypocreomycetidae</taxon>
        <taxon>Hypocreales</taxon>
        <taxon>Ophiocordycipitaceae</taxon>
        <taxon>Ophiocordyceps</taxon>
    </lineage>
</organism>
<dbReference type="SUPFAM" id="SSF51445">
    <property type="entry name" value="(Trans)glycosidases"/>
    <property type="match status" value="1"/>
</dbReference>
<evidence type="ECO:0000256" key="9">
    <source>
        <dbReference type="ARBA" id="ARBA00039284"/>
    </source>
</evidence>
<protein>
    <recommendedName>
        <fullName evidence="9">Probable beta-glucosidase btgE</fullName>
    </recommendedName>
    <alternativeName>
        <fullName evidence="10">Beta-D-glucoside glucohydrolase btgE</fullName>
    </alternativeName>
    <alternativeName>
        <fullName evidence="12">Cellobiase btgE</fullName>
    </alternativeName>
    <alternativeName>
        <fullName evidence="11">Gentiobiase btgE</fullName>
    </alternativeName>
</protein>
<gene>
    <name evidence="15" type="ORF">CDD82_2102</name>
</gene>
<dbReference type="PANTHER" id="PTHR16631">
    <property type="entry name" value="GLUCAN 1,3-BETA-GLUCOSIDASE"/>
    <property type="match status" value="1"/>
</dbReference>
<keyword evidence="5 14" id="KW-0732">Signal</keyword>
<evidence type="ECO:0000313" key="16">
    <source>
        <dbReference type="Proteomes" id="UP000224854"/>
    </source>
</evidence>
<evidence type="ECO:0000256" key="2">
    <source>
        <dbReference type="ARBA" id="ARBA00008773"/>
    </source>
</evidence>
<evidence type="ECO:0000256" key="1">
    <source>
        <dbReference type="ARBA" id="ARBA00004191"/>
    </source>
</evidence>
<feature type="compositionally biased region" description="Low complexity" evidence="13">
    <location>
        <begin position="277"/>
        <end position="291"/>
    </location>
</feature>
<evidence type="ECO:0000256" key="6">
    <source>
        <dbReference type="ARBA" id="ARBA00022801"/>
    </source>
</evidence>
<evidence type="ECO:0000256" key="10">
    <source>
        <dbReference type="ARBA" id="ARBA00041495"/>
    </source>
</evidence>
<dbReference type="Proteomes" id="UP000224854">
    <property type="component" value="Unassembled WGS sequence"/>
</dbReference>
<keyword evidence="6" id="KW-0378">Hydrolase</keyword>
<evidence type="ECO:0000313" key="15">
    <source>
        <dbReference type="EMBL" id="PHH61761.1"/>
    </source>
</evidence>
<comment type="caution">
    <text evidence="15">The sequence shown here is derived from an EMBL/GenBank/DDBJ whole genome shotgun (WGS) entry which is preliminary data.</text>
</comment>
<evidence type="ECO:0000256" key="11">
    <source>
        <dbReference type="ARBA" id="ARBA00041516"/>
    </source>
</evidence>
<dbReference type="GO" id="GO:0005576">
    <property type="term" value="C:extracellular region"/>
    <property type="evidence" value="ECO:0007669"/>
    <property type="project" value="TreeGrafter"/>
</dbReference>
<dbReference type="GO" id="GO:0009277">
    <property type="term" value="C:fungal-type cell wall"/>
    <property type="evidence" value="ECO:0007669"/>
    <property type="project" value="TreeGrafter"/>
</dbReference>
<dbReference type="GO" id="GO:0071555">
    <property type="term" value="P:cell wall organization"/>
    <property type="evidence" value="ECO:0007669"/>
    <property type="project" value="TreeGrafter"/>
</dbReference>
<evidence type="ECO:0000256" key="5">
    <source>
        <dbReference type="ARBA" id="ARBA00022729"/>
    </source>
</evidence>
<dbReference type="InterPro" id="IPR050732">
    <property type="entry name" value="Beta-glucan_modifiers"/>
</dbReference>
<keyword evidence="4" id="KW-0964">Secreted</keyword>
<feature type="chain" id="PRO_5012022027" description="Probable beta-glucosidase btgE" evidence="14">
    <location>
        <begin position="20"/>
        <end position="571"/>
    </location>
</feature>
<dbReference type="GO" id="GO:0009986">
    <property type="term" value="C:cell surface"/>
    <property type="evidence" value="ECO:0007669"/>
    <property type="project" value="TreeGrafter"/>
</dbReference>
<evidence type="ECO:0000256" key="7">
    <source>
        <dbReference type="ARBA" id="ARBA00023295"/>
    </source>
</evidence>
<dbReference type="OrthoDB" id="4082933at2759"/>
<dbReference type="GO" id="GO:0042973">
    <property type="term" value="F:glucan endo-1,3-beta-D-glucosidase activity"/>
    <property type="evidence" value="ECO:0007669"/>
    <property type="project" value="TreeGrafter"/>
</dbReference>
<proteinExistence type="inferred from homology"/>
<evidence type="ECO:0000256" key="13">
    <source>
        <dbReference type="SAM" id="MobiDB-lite"/>
    </source>
</evidence>
<dbReference type="PANTHER" id="PTHR16631:SF24">
    <property type="entry name" value="FAMILY 17 GLUCOSIDASE SCW11-RELATED"/>
    <property type="match status" value="1"/>
</dbReference>
<feature type="signal peptide" evidence="14">
    <location>
        <begin position="1"/>
        <end position="19"/>
    </location>
</feature>
<evidence type="ECO:0000256" key="4">
    <source>
        <dbReference type="ARBA" id="ARBA00022525"/>
    </source>
</evidence>
<dbReference type="AlphaFoldDB" id="A0A2C5Y4F7"/>
<comment type="subcellular location">
    <subcellularLocation>
        <location evidence="1">Secreted</location>
        <location evidence="1">Cell wall</location>
    </subcellularLocation>
</comment>
<comment type="similarity">
    <text evidence="2">Belongs to the glycosyl hydrolase 17 family.</text>
</comment>
<keyword evidence="7" id="KW-0326">Glycosidase</keyword>
<dbReference type="Gene3D" id="3.20.20.80">
    <property type="entry name" value="Glycosidases"/>
    <property type="match status" value="1"/>
</dbReference>
<feature type="region of interest" description="Disordered" evidence="13">
    <location>
        <begin position="277"/>
        <end position="321"/>
    </location>
</feature>